<dbReference type="SUPFAM" id="SSF54768">
    <property type="entry name" value="dsRNA-binding domain-like"/>
    <property type="match status" value="1"/>
</dbReference>
<dbReference type="Proteomes" id="UP000076761">
    <property type="component" value="Unassembled WGS sequence"/>
</dbReference>
<organism evidence="3 4">
    <name type="scientific">Neolentinus lepideus HHB14362 ss-1</name>
    <dbReference type="NCBI Taxonomy" id="1314782"/>
    <lineage>
        <taxon>Eukaryota</taxon>
        <taxon>Fungi</taxon>
        <taxon>Dikarya</taxon>
        <taxon>Basidiomycota</taxon>
        <taxon>Agaricomycotina</taxon>
        <taxon>Agaricomycetes</taxon>
        <taxon>Gloeophyllales</taxon>
        <taxon>Gloeophyllaceae</taxon>
        <taxon>Neolentinus</taxon>
    </lineage>
</organism>
<dbReference type="OrthoDB" id="112668at2759"/>
<keyword evidence="1" id="KW-0694">RNA-binding</keyword>
<proteinExistence type="predicted"/>
<dbReference type="EMBL" id="KV425703">
    <property type="protein sequence ID" value="KZT18165.1"/>
    <property type="molecule type" value="Genomic_DNA"/>
</dbReference>
<dbReference type="AlphaFoldDB" id="A0A165MCJ0"/>
<dbReference type="Gene3D" id="3.30.160.20">
    <property type="match status" value="1"/>
</dbReference>
<sequence>MPPADHWRMQLNNYLQASQQNDILTWEQACSGPAHARVWTAIAYIRDIEYGRATASTAAAAKEEAARQTLAALYAERIEH</sequence>
<reference evidence="3 4" key="1">
    <citation type="journal article" date="2016" name="Mol. Biol. Evol.">
        <title>Comparative Genomics of Early-Diverging Mushroom-Forming Fungi Provides Insights into the Origins of Lignocellulose Decay Capabilities.</title>
        <authorList>
            <person name="Nagy L.G."/>
            <person name="Riley R."/>
            <person name="Tritt A."/>
            <person name="Adam C."/>
            <person name="Daum C."/>
            <person name="Floudas D."/>
            <person name="Sun H."/>
            <person name="Yadav J.S."/>
            <person name="Pangilinan J."/>
            <person name="Larsson K.H."/>
            <person name="Matsuura K."/>
            <person name="Barry K."/>
            <person name="Labutti K."/>
            <person name="Kuo R."/>
            <person name="Ohm R.A."/>
            <person name="Bhattacharya S.S."/>
            <person name="Shirouzu T."/>
            <person name="Yoshinaga Y."/>
            <person name="Martin F.M."/>
            <person name="Grigoriev I.V."/>
            <person name="Hibbett D.S."/>
        </authorList>
    </citation>
    <scope>NUCLEOTIDE SEQUENCE [LARGE SCALE GENOMIC DNA]</scope>
    <source>
        <strain evidence="3 4">HHB14362 ss-1</strain>
    </source>
</reference>
<evidence type="ECO:0000313" key="4">
    <source>
        <dbReference type="Proteomes" id="UP000076761"/>
    </source>
</evidence>
<dbReference type="PROSITE" id="PS50137">
    <property type="entry name" value="DS_RBD"/>
    <property type="match status" value="1"/>
</dbReference>
<evidence type="ECO:0000256" key="1">
    <source>
        <dbReference type="PROSITE-ProRule" id="PRU00266"/>
    </source>
</evidence>
<keyword evidence="4" id="KW-1185">Reference proteome</keyword>
<gene>
    <name evidence="3" type="ORF">NEOLEDRAFT_1184528</name>
</gene>
<dbReference type="InterPro" id="IPR014720">
    <property type="entry name" value="dsRBD_dom"/>
</dbReference>
<accession>A0A165MCJ0</accession>
<feature type="domain" description="DRBM" evidence="2">
    <location>
        <begin position="6"/>
        <end position="75"/>
    </location>
</feature>
<dbReference type="GO" id="GO:0003723">
    <property type="term" value="F:RNA binding"/>
    <property type="evidence" value="ECO:0007669"/>
    <property type="project" value="UniProtKB-UniRule"/>
</dbReference>
<dbReference type="Pfam" id="PF00035">
    <property type="entry name" value="dsrm"/>
    <property type="match status" value="1"/>
</dbReference>
<protein>
    <recommendedName>
        <fullName evidence="2">DRBM domain-containing protein</fullName>
    </recommendedName>
</protein>
<evidence type="ECO:0000313" key="3">
    <source>
        <dbReference type="EMBL" id="KZT18165.1"/>
    </source>
</evidence>
<dbReference type="InParanoid" id="A0A165MCJ0"/>
<name>A0A165MCJ0_9AGAM</name>
<evidence type="ECO:0000259" key="2">
    <source>
        <dbReference type="PROSITE" id="PS50137"/>
    </source>
</evidence>